<dbReference type="SMART" id="SM00563">
    <property type="entry name" value="PlsC"/>
    <property type="match status" value="1"/>
</dbReference>
<comment type="similarity">
    <text evidence="1 9">Belongs to the cytidylate kinase family. Type 1 subfamily.</text>
</comment>
<keyword evidence="3 9" id="KW-0547">Nucleotide-binding</keyword>
<evidence type="ECO:0000256" key="5">
    <source>
        <dbReference type="ARBA" id="ARBA00022840"/>
    </source>
</evidence>
<dbReference type="InterPro" id="IPR011994">
    <property type="entry name" value="Cytidylate_kinase_dom"/>
</dbReference>
<dbReference type="Gene3D" id="3.40.50.300">
    <property type="entry name" value="P-loop containing nucleotide triphosphate hydrolases"/>
    <property type="match status" value="1"/>
</dbReference>
<dbReference type="InterPro" id="IPR027417">
    <property type="entry name" value="P-loop_NTPase"/>
</dbReference>
<dbReference type="PANTHER" id="PTHR10434:SF11">
    <property type="entry name" value="1-ACYL-SN-GLYCEROL-3-PHOSPHATE ACYLTRANSFERASE"/>
    <property type="match status" value="1"/>
</dbReference>
<dbReference type="CDD" id="cd07989">
    <property type="entry name" value="LPLAT_AGPAT-like"/>
    <property type="match status" value="1"/>
</dbReference>
<dbReference type="GO" id="GO:0003841">
    <property type="term" value="F:1-acylglycerol-3-phosphate O-acyltransferase activity"/>
    <property type="evidence" value="ECO:0007669"/>
    <property type="project" value="TreeGrafter"/>
</dbReference>
<evidence type="ECO:0000256" key="6">
    <source>
        <dbReference type="ARBA" id="ARBA00023315"/>
    </source>
</evidence>
<comment type="catalytic activity">
    <reaction evidence="8 9">
        <text>CMP + ATP = CDP + ADP</text>
        <dbReference type="Rhea" id="RHEA:11600"/>
        <dbReference type="ChEBI" id="CHEBI:30616"/>
        <dbReference type="ChEBI" id="CHEBI:58069"/>
        <dbReference type="ChEBI" id="CHEBI:60377"/>
        <dbReference type="ChEBI" id="CHEBI:456216"/>
        <dbReference type="EC" id="2.7.4.25"/>
    </reaction>
</comment>
<keyword evidence="4 9" id="KW-0418">Kinase</keyword>
<evidence type="ECO:0000313" key="13">
    <source>
        <dbReference type="Proteomes" id="UP000310263"/>
    </source>
</evidence>
<dbReference type="GO" id="GO:0005524">
    <property type="term" value="F:ATP binding"/>
    <property type="evidence" value="ECO:0007669"/>
    <property type="project" value="UniProtKB-UniRule"/>
</dbReference>
<dbReference type="SUPFAM" id="SSF52540">
    <property type="entry name" value="P-loop containing nucleoside triphosphate hydrolases"/>
    <property type="match status" value="1"/>
</dbReference>
<dbReference type="HAMAP" id="MF_00238">
    <property type="entry name" value="Cytidyl_kinase_type1"/>
    <property type="match status" value="1"/>
</dbReference>
<name>A0A4S2F094_9ACTN</name>
<dbReference type="EMBL" id="SRYE01000004">
    <property type="protein sequence ID" value="TGY61757.1"/>
    <property type="molecule type" value="Genomic_DNA"/>
</dbReference>
<dbReference type="EC" id="2.7.4.25" evidence="9"/>
<keyword evidence="2 9" id="KW-0808">Transferase</keyword>
<dbReference type="GO" id="GO:0036431">
    <property type="term" value="F:dCMP kinase activity"/>
    <property type="evidence" value="ECO:0007669"/>
    <property type="project" value="InterPro"/>
</dbReference>
<evidence type="ECO:0000259" key="11">
    <source>
        <dbReference type="SMART" id="SM00563"/>
    </source>
</evidence>
<accession>A0A4S2F094</accession>
<dbReference type="Pfam" id="PF01553">
    <property type="entry name" value="Acyltransferase"/>
    <property type="match status" value="1"/>
</dbReference>
<dbReference type="Proteomes" id="UP000310263">
    <property type="component" value="Unassembled WGS sequence"/>
</dbReference>
<keyword evidence="13" id="KW-1185">Reference proteome</keyword>
<evidence type="ECO:0000256" key="2">
    <source>
        <dbReference type="ARBA" id="ARBA00022679"/>
    </source>
</evidence>
<evidence type="ECO:0000256" key="7">
    <source>
        <dbReference type="ARBA" id="ARBA00047615"/>
    </source>
</evidence>
<sequence>MIVAIDGPAGSGKSTVARALAAREGFVYLDTGAMYRAVTLKVLKAQVPVTETARVAKLAQEAVIEFVPGAPGEAPQVMLDGKDVTAAIRTAQIDQNVSAVASVPAVRQAMVAQQRAIAKNIDIVAEGRDMGTVVFPDAQVKVFLSADAAARAWRRTIEREGGNAAQPGAQVKDQALYESVLEDIQSRDAQDEANAASPLHPAADATLLDSTRMAPQQVVDAIANLVALAQARQAAIASDNAAASQPSAAEKDAPSQPASTQAAPGANGSDATKAKDAGATGAKAPKTKPGQAPMRPFHNTFDDYYDHGMREFPLPARCVFNVAAGLIYGFSRLYWPWDYEGGQQLIDELKERELGTVMVMNHVSMVEPVITVVMFWRQGLRIRPVFKQEFNKNDLMRWVFSRVGGIPVDRGTADLKAVRRCQRALKRGESILIYPEGTRIRDDDGKAPIHGGFALIAQMAKTDVTPSAVIGVRDVTPEGAHIPRPHRVHFKVGAPLKFGALGVKGRKAQLEAMEAKAMDKVFELRAQLRRDYPGEW</sequence>
<comment type="caution">
    <text evidence="12">The sequence shown here is derived from an EMBL/GenBank/DDBJ whole genome shotgun (WGS) entry which is preliminary data.</text>
</comment>
<gene>
    <name evidence="9" type="primary">cmk</name>
    <name evidence="12" type="ORF">E5334_07060</name>
</gene>
<evidence type="ECO:0000256" key="8">
    <source>
        <dbReference type="ARBA" id="ARBA00048478"/>
    </source>
</evidence>
<dbReference type="CDD" id="cd02020">
    <property type="entry name" value="CMPK"/>
    <property type="match status" value="1"/>
</dbReference>
<dbReference type="GO" id="GO:0006220">
    <property type="term" value="P:pyrimidine nucleotide metabolic process"/>
    <property type="evidence" value="ECO:0007669"/>
    <property type="project" value="UniProtKB-UniRule"/>
</dbReference>
<keyword evidence="5 9" id="KW-0067">ATP-binding</keyword>
<dbReference type="InterPro" id="IPR002123">
    <property type="entry name" value="Plipid/glycerol_acylTrfase"/>
</dbReference>
<protein>
    <recommendedName>
        <fullName evidence="9">Cytidylate kinase</fullName>
        <shortName evidence="9">CK</shortName>
        <ecNumber evidence="9">2.7.4.25</ecNumber>
    </recommendedName>
    <alternativeName>
        <fullName evidence="9">Cytidine monophosphate kinase</fullName>
        <shortName evidence="9">CMP kinase</shortName>
    </alternativeName>
</protein>
<dbReference type="SUPFAM" id="SSF69593">
    <property type="entry name" value="Glycerol-3-phosphate (1)-acyltransferase"/>
    <property type="match status" value="1"/>
</dbReference>
<organism evidence="12 13">
    <name type="scientific">Muricaecibacterium torontonense</name>
    <dbReference type="NCBI Taxonomy" id="3032871"/>
    <lineage>
        <taxon>Bacteria</taxon>
        <taxon>Bacillati</taxon>
        <taxon>Actinomycetota</taxon>
        <taxon>Coriobacteriia</taxon>
        <taxon>Coriobacteriales</taxon>
        <taxon>Atopobiaceae</taxon>
        <taxon>Muricaecibacterium</taxon>
    </lineage>
</organism>
<dbReference type="OrthoDB" id="3210041at2"/>
<proteinExistence type="inferred from homology"/>
<feature type="domain" description="Phospholipid/glycerol acyltransferase" evidence="11">
    <location>
        <begin position="356"/>
        <end position="472"/>
    </location>
</feature>
<dbReference type="InterPro" id="IPR003136">
    <property type="entry name" value="Cytidylate_kin"/>
</dbReference>
<evidence type="ECO:0000313" key="12">
    <source>
        <dbReference type="EMBL" id="TGY61757.1"/>
    </source>
</evidence>
<reference evidence="12 13" key="1">
    <citation type="submission" date="2019-04" db="EMBL/GenBank/DDBJ databases">
        <title>Microbes associate with the intestines of laboratory mice.</title>
        <authorList>
            <person name="Navarre W."/>
            <person name="Wong E."/>
            <person name="Huang K."/>
            <person name="Tropini C."/>
            <person name="Ng K."/>
            <person name="Yu B."/>
        </authorList>
    </citation>
    <scope>NUCLEOTIDE SEQUENCE [LARGE SCALE GENOMIC DNA]</scope>
    <source>
        <strain evidence="12 13">NM07_P-09</strain>
    </source>
</reference>
<dbReference type="GO" id="GO:0036430">
    <property type="term" value="F:CMP kinase activity"/>
    <property type="evidence" value="ECO:0007669"/>
    <property type="project" value="RHEA"/>
</dbReference>
<evidence type="ECO:0000256" key="3">
    <source>
        <dbReference type="ARBA" id="ARBA00022741"/>
    </source>
</evidence>
<evidence type="ECO:0000256" key="1">
    <source>
        <dbReference type="ARBA" id="ARBA00009427"/>
    </source>
</evidence>
<evidence type="ECO:0000256" key="4">
    <source>
        <dbReference type="ARBA" id="ARBA00022777"/>
    </source>
</evidence>
<dbReference type="Pfam" id="PF02224">
    <property type="entry name" value="Cytidylate_kin"/>
    <property type="match status" value="1"/>
</dbReference>
<dbReference type="GO" id="GO:0006654">
    <property type="term" value="P:phosphatidic acid biosynthetic process"/>
    <property type="evidence" value="ECO:0007669"/>
    <property type="project" value="TreeGrafter"/>
</dbReference>
<dbReference type="RefSeq" id="WP_136012889.1">
    <property type="nucleotide sequence ID" value="NZ_SRYE01000004.1"/>
</dbReference>
<evidence type="ECO:0000256" key="9">
    <source>
        <dbReference type="HAMAP-Rule" id="MF_00238"/>
    </source>
</evidence>
<keyword evidence="6" id="KW-0012">Acyltransferase</keyword>
<feature type="region of interest" description="Disordered" evidence="10">
    <location>
        <begin position="242"/>
        <end position="295"/>
    </location>
</feature>
<feature type="compositionally biased region" description="Low complexity" evidence="10">
    <location>
        <begin position="254"/>
        <end position="266"/>
    </location>
</feature>
<comment type="catalytic activity">
    <reaction evidence="7 9">
        <text>dCMP + ATP = dCDP + ADP</text>
        <dbReference type="Rhea" id="RHEA:25094"/>
        <dbReference type="ChEBI" id="CHEBI:30616"/>
        <dbReference type="ChEBI" id="CHEBI:57566"/>
        <dbReference type="ChEBI" id="CHEBI:58593"/>
        <dbReference type="ChEBI" id="CHEBI:456216"/>
        <dbReference type="EC" id="2.7.4.25"/>
    </reaction>
</comment>
<evidence type="ECO:0000256" key="10">
    <source>
        <dbReference type="SAM" id="MobiDB-lite"/>
    </source>
</evidence>
<dbReference type="NCBIfam" id="TIGR00017">
    <property type="entry name" value="cmk"/>
    <property type="match status" value="1"/>
</dbReference>
<dbReference type="AlphaFoldDB" id="A0A4S2F094"/>
<comment type="subcellular location">
    <subcellularLocation>
        <location evidence="9">Cytoplasm</location>
    </subcellularLocation>
</comment>
<feature type="binding site" evidence="9">
    <location>
        <begin position="7"/>
        <end position="15"/>
    </location>
    <ligand>
        <name>ATP</name>
        <dbReference type="ChEBI" id="CHEBI:30616"/>
    </ligand>
</feature>
<dbReference type="PANTHER" id="PTHR10434">
    <property type="entry name" value="1-ACYL-SN-GLYCEROL-3-PHOSPHATE ACYLTRANSFERASE"/>
    <property type="match status" value="1"/>
</dbReference>
<keyword evidence="9" id="KW-0963">Cytoplasm</keyword>
<dbReference type="GO" id="GO:0005737">
    <property type="term" value="C:cytoplasm"/>
    <property type="evidence" value="ECO:0007669"/>
    <property type="project" value="UniProtKB-SubCell"/>
</dbReference>
<feature type="compositionally biased region" description="Low complexity" evidence="10">
    <location>
        <begin position="277"/>
        <end position="290"/>
    </location>
</feature>